<dbReference type="Proteomes" id="UP000600799">
    <property type="component" value="Unassembled WGS sequence"/>
</dbReference>
<proteinExistence type="predicted"/>
<name>A0ABS0HIZ4_9SPHN</name>
<evidence type="ECO:0000256" key="1">
    <source>
        <dbReference type="SAM" id="MobiDB-lite"/>
    </source>
</evidence>
<evidence type="ECO:0000313" key="2">
    <source>
        <dbReference type="EMBL" id="MBF9152224.1"/>
    </source>
</evidence>
<sequence length="123" mass="13955">MPAQKFFDADKAGLRSLEMQESKMVRDERPVDLRPYTARSRKLWNMRGDPQSAGRSSRVDREMAKRRSQQPRRMPALGHVQSKVVAPAMRHEQVGMKIGALQDRKIAEDLSDDHSPADLPTCG</sequence>
<organism evidence="2 3">
    <name type="scientific">Novosphingobium jiangmenense</name>
    <dbReference type="NCBI Taxonomy" id="2791981"/>
    <lineage>
        <taxon>Bacteria</taxon>
        <taxon>Pseudomonadati</taxon>
        <taxon>Pseudomonadota</taxon>
        <taxon>Alphaproteobacteria</taxon>
        <taxon>Sphingomonadales</taxon>
        <taxon>Sphingomonadaceae</taxon>
        <taxon>Novosphingobium</taxon>
    </lineage>
</organism>
<dbReference type="EMBL" id="JADQDC010000010">
    <property type="protein sequence ID" value="MBF9152224.1"/>
    <property type="molecule type" value="Genomic_DNA"/>
</dbReference>
<reference evidence="2 3" key="1">
    <citation type="submission" date="2020-11" db="EMBL/GenBank/DDBJ databases">
        <title>The genome sequence of Novosphingobium sp. 1Y9A.</title>
        <authorList>
            <person name="Liu Y."/>
        </authorList>
    </citation>
    <scope>NUCLEOTIDE SEQUENCE [LARGE SCALE GENOMIC DNA]</scope>
    <source>
        <strain evidence="2 3">1Y9A</strain>
    </source>
</reference>
<protein>
    <submittedName>
        <fullName evidence="2">Uncharacterized protein</fullName>
    </submittedName>
</protein>
<gene>
    <name evidence="2" type="ORF">I2488_14535</name>
</gene>
<keyword evidence="3" id="KW-1185">Reference proteome</keyword>
<evidence type="ECO:0000313" key="3">
    <source>
        <dbReference type="Proteomes" id="UP000600799"/>
    </source>
</evidence>
<comment type="caution">
    <text evidence="2">The sequence shown here is derived from an EMBL/GenBank/DDBJ whole genome shotgun (WGS) entry which is preliminary data.</text>
</comment>
<feature type="region of interest" description="Disordered" evidence="1">
    <location>
        <begin position="42"/>
        <end position="79"/>
    </location>
</feature>
<dbReference type="RefSeq" id="WP_196276538.1">
    <property type="nucleotide sequence ID" value="NZ_JADQDC010000010.1"/>
</dbReference>
<accession>A0ABS0HIZ4</accession>